<dbReference type="Proteomes" id="UP000015523">
    <property type="component" value="Unassembled WGS sequence"/>
</dbReference>
<proteinExistence type="predicted"/>
<keyword evidence="1" id="KW-1133">Transmembrane helix</keyword>
<accession>T0J237</accession>
<reference evidence="2 3" key="1">
    <citation type="journal article" date="2013" name="Genome Announc.">
        <title>Draft Genome Sequence of Sphingobium ummariense Strain RL-3, a Hexachlorocyclohexane-Degrading Bacterium.</title>
        <authorList>
            <person name="Kohli P."/>
            <person name="Dua A."/>
            <person name="Sangwan N."/>
            <person name="Oldach P."/>
            <person name="Khurana J.P."/>
            <person name="Lal R."/>
        </authorList>
    </citation>
    <scope>NUCLEOTIDE SEQUENCE [LARGE SCALE GENOMIC DNA]</scope>
    <source>
        <strain evidence="2 3">RL-3</strain>
    </source>
</reference>
<feature type="transmembrane region" description="Helical" evidence="1">
    <location>
        <begin position="29"/>
        <end position="53"/>
    </location>
</feature>
<keyword evidence="1" id="KW-0812">Transmembrane</keyword>
<dbReference type="EMBL" id="AUWY01000080">
    <property type="protein sequence ID" value="EQB32021.1"/>
    <property type="molecule type" value="Genomic_DNA"/>
</dbReference>
<keyword evidence="1" id="KW-0472">Membrane</keyword>
<evidence type="ECO:0000313" key="3">
    <source>
        <dbReference type="Proteomes" id="UP000015523"/>
    </source>
</evidence>
<comment type="caution">
    <text evidence="2">The sequence shown here is derived from an EMBL/GenBank/DDBJ whole genome shotgun (WGS) entry which is preliminary data.</text>
</comment>
<sequence>MRRLIAKGLHALLTNPISGEPIGRGERVMLAISLVQALVVIVALVGGTLGLGAGR</sequence>
<protein>
    <submittedName>
        <fullName evidence="2">Uncharacterized protein</fullName>
    </submittedName>
</protein>
<dbReference type="PATRIC" id="fig|1346791.3.peg.2269"/>
<dbReference type="RefSeq" id="WP_021318158.1">
    <property type="nucleotide sequence ID" value="NZ_AUWY01000080.1"/>
</dbReference>
<organism evidence="2 3">
    <name type="scientific">Sphingobium ummariense RL-3</name>
    <dbReference type="NCBI Taxonomy" id="1346791"/>
    <lineage>
        <taxon>Bacteria</taxon>
        <taxon>Pseudomonadati</taxon>
        <taxon>Pseudomonadota</taxon>
        <taxon>Alphaproteobacteria</taxon>
        <taxon>Sphingomonadales</taxon>
        <taxon>Sphingomonadaceae</taxon>
        <taxon>Sphingobium</taxon>
    </lineage>
</organism>
<gene>
    <name evidence="2" type="ORF">M529_11795</name>
</gene>
<keyword evidence="3" id="KW-1185">Reference proteome</keyword>
<name>T0J237_9SPHN</name>
<evidence type="ECO:0000313" key="2">
    <source>
        <dbReference type="EMBL" id="EQB32021.1"/>
    </source>
</evidence>
<evidence type="ECO:0000256" key="1">
    <source>
        <dbReference type="SAM" id="Phobius"/>
    </source>
</evidence>
<dbReference type="AlphaFoldDB" id="T0J237"/>
<dbReference type="STRING" id="1346791.M529_11795"/>